<dbReference type="SMART" id="SM00249">
    <property type="entry name" value="PHD"/>
    <property type="match status" value="1"/>
</dbReference>
<feature type="region of interest" description="Disordered" evidence="5">
    <location>
        <begin position="148"/>
        <end position="182"/>
    </location>
</feature>
<name>A0A4R0RQ55_9APHY</name>
<feature type="region of interest" description="Disordered" evidence="5">
    <location>
        <begin position="238"/>
        <end position="281"/>
    </location>
</feature>
<dbReference type="InterPro" id="IPR019787">
    <property type="entry name" value="Znf_PHD-finger"/>
</dbReference>
<evidence type="ECO:0000259" key="6">
    <source>
        <dbReference type="PROSITE" id="PS51157"/>
    </source>
</evidence>
<dbReference type="InterPro" id="IPR003126">
    <property type="entry name" value="Znf_UBR"/>
</dbReference>
<feature type="domain" description="UBR-type" evidence="6">
    <location>
        <begin position="28"/>
        <end position="94"/>
    </location>
</feature>
<dbReference type="GO" id="GO:0005737">
    <property type="term" value="C:cytoplasm"/>
    <property type="evidence" value="ECO:0007669"/>
    <property type="project" value="TreeGrafter"/>
</dbReference>
<evidence type="ECO:0000256" key="3">
    <source>
        <dbReference type="ARBA" id="ARBA00022833"/>
    </source>
</evidence>
<dbReference type="PROSITE" id="PS51157">
    <property type="entry name" value="ZF_UBR"/>
    <property type="match status" value="1"/>
</dbReference>
<dbReference type="Proteomes" id="UP000292702">
    <property type="component" value="Unassembled WGS sequence"/>
</dbReference>
<evidence type="ECO:0000313" key="7">
    <source>
        <dbReference type="EMBL" id="TCD69313.1"/>
    </source>
</evidence>
<dbReference type="EMBL" id="RWJN01000044">
    <property type="protein sequence ID" value="TCD69313.1"/>
    <property type="molecule type" value="Genomic_DNA"/>
</dbReference>
<sequence>MSSTISDILASQSSLVEEAAEALPFQFTQCTHSLGPIRQAVYLCTTCAVPRGICAACSVACHTDHEQLELFPKRNFRCDCPTSSITHQCTLHTNPEEENTENMYGQNFKGLFCRCSRTYDAQTEPETMIQCLACEDWFHESCLNLRERPPAREPSPEPISDQSDADNDDAASDASSSGLPPPLIPGTSYDAFVCSSCVQRISVLHKFAGTPGVLMVVRDTPSSPWKVIGADELSGDKENVDVAVNGDSGAVAGQKRPRSQSEGDGVQAKRPREEAETSEVKTQQICLAPSPNTMVKEILSSLGSSQQSPLGAGDVFLTEGFRERWCRCSECLPILEAHQYLLETEETYEPPEDPDSGLSLEELGMRALQRLPRDRAIDGIMAFNQMRDELMNHLRPFAQEGKEVTEADIRGFFDAKLAAKSS</sequence>
<gene>
    <name evidence="7" type="ORF">EIP91_008069</name>
</gene>
<dbReference type="OrthoDB" id="5795902at2759"/>
<evidence type="ECO:0000256" key="1">
    <source>
        <dbReference type="ARBA" id="ARBA00022723"/>
    </source>
</evidence>
<dbReference type="InterPro" id="IPR047506">
    <property type="entry name" value="UBR7-like_UBR-box"/>
</dbReference>
<dbReference type="CDD" id="cd19677">
    <property type="entry name" value="UBR-box_UBR7"/>
    <property type="match status" value="1"/>
</dbReference>
<dbReference type="InterPro" id="IPR011011">
    <property type="entry name" value="Znf_FYVE_PHD"/>
</dbReference>
<accession>A0A4R0RQ55</accession>
<dbReference type="GO" id="GO:0061630">
    <property type="term" value="F:ubiquitin protein ligase activity"/>
    <property type="evidence" value="ECO:0007669"/>
    <property type="project" value="InterPro"/>
</dbReference>
<dbReference type="Gene3D" id="3.30.40.10">
    <property type="entry name" value="Zinc/RING finger domain, C3HC4 (zinc finger)"/>
    <property type="match status" value="1"/>
</dbReference>
<dbReference type="GO" id="GO:0008270">
    <property type="term" value="F:zinc ion binding"/>
    <property type="evidence" value="ECO:0007669"/>
    <property type="project" value="UniProtKB-KW"/>
</dbReference>
<organism evidence="7 8">
    <name type="scientific">Steccherinum ochraceum</name>
    <dbReference type="NCBI Taxonomy" id="92696"/>
    <lineage>
        <taxon>Eukaryota</taxon>
        <taxon>Fungi</taxon>
        <taxon>Dikarya</taxon>
        <taxon>Basidiomycota</taxon>
        <taxon>Agaricomycotina</taxon>
        <taxon>Agaricomycetes</taxon>
        <taxon>Polyporales</taxon>
        <taxon>Steccherinaceae</taxon>
        <taxon>Steccherinum</taxon>
    </lineage>
</organism>
<dbReference type="SUPFAM" id="SSF57903">
    <property type="entry name" value="FYVE/PHD zinc finger"/>
    <property type="match status" value="1"/>
</dbReference>
<proteinExistence type="predicted"/>
<dbReference type="Pfam" id="PF00628">
    <property type="entry name" value="PHD"/>
    <property type="match status" value="1"/>
</dbReference>
<dbReference type="InterPro" id="IPR001965">
    <property type="entry name" value="Znf_PHD"/>
</dbReference>
<dbReference type="PANTHER" id="PTHR13513">
    <property type="entry name" value="E3 UBIQUITIN-PROTEIN LIGASE UBR7"/>
    <property type="match status" value="1"/>
</dbReference>
<feature type="compositionally biased region" description="Basic and acidic residues" evidence="5">
    <location>
        <begin position="270"/>
        <end position="279"/>
    </location>
</feature>
<dbReference type="STRING" id="92696.A0A4R0RQ55"/>
<comment type="caution">
    <text evidence="7">The sequence shown here is derived from an EMBL/GenBank/DDBJ whole genome shotgun (WGS) entry which is preliminary data.</text>
</comment>
<dbReference type="InterPro" id="IPR040204">
    <property type="entry name" value="UBR7"/>
</dbReference>
<evidence type="ECO:0000256" key="4">
    <source>
        <dbReference type="PROSITE-ProRule" id="PRU00508"/>
    </source>
</evidence>
<evidence type="ECO:0000256" key="2">
    <source>
        <dbReference type="ARBA" id="ARBA00022771"/>
    </source>
</evidence>
<dbReference type="PANTHER" id="PTHR13513:SF9">
    <property type="entry name" value="E3 UBIQUITIN-PROTEIN LIGASE UBR7-RELATED"/>
    <property type="match status" value="1"/>
</dbReference>
<evidence type="ECO:0000256" key="5">
    <source>
        <dbReference type="SAM" id="MobiDB-lite"/>
    </source>
</evidence>
<feature type="zinc finger region" description="UBR-type" evidence="4">
    <location>
        <begin position="28"/>
        <end position="94"/>
    </location>
</feature>
<keyword evidence="3" id="KW-0862">Zinc</keyword>
<keyword evidence="2" id="KW-0863">Zinc-finger</keyword>
<protein>
    <recommendedName>
        <fullName evidence="6">UBR-type domain-containing protein</fullName>
    </recommendedName>
</protein>
<keyword evidence="8" id="KW-1185">Reference proteome</keyword>
<reference evidence="7 8" key="1">
    <citation type="submission" date="2018-11" db="EMBL/GenBank/DDBJ databases">
        <title>Genome assembly of Steccherinum ochraceum LE-BIN_3174, the white-rot fungus of the Steccherinaceae family (The Residual Polyporoid clade, Polyporales, Basidiomycota).</title>
        <authorList>
            <person name="Fedorova T.V."/>
            <person name="Glazunova O.A."/>
            <person name="Landesman E.O."/>
            <person name="Moiseenko K.V."/>
            <person name="Psurtseva N.V."/>
            <person name="Savinova O.S."/>
            <person name="Shakhova N.V."/>
            <person name="Tyazhelova T.V."/>
            <person name="Vasina D.V."/>
        </authorList>
    </citation>
    <scope>NUCLEOTIDE SEQUENCE [LARGE SCALE GENOMIC DNA]</scope>
    <source>
        <strain evidence="7 8">LE-BIN_3174</strain>
    </source>
</reference>
<evidence type="ECO:0000313" key="8">
    <source>
        <dbReference type="Proteomes" id="UP000292702"/>
    </source>
</evidence>
<dbReference type="AlphaFoldDB" id="A0A4R0RQ55"/>
<dbReference type="SMART" id="SM00396">
    <property type="entry name" value="ZnF_UBR1"/>
    <property type="match status" value="1"/>
</dbReference>
<keyword evidence="1" id="KW-0479">Metal-binding</keyword>
<dbReference type="InterPro" id="IPR013083">
    <property type="entry name" value="Znf_RING/FYVE/PHD"/>
</dbReference>